<feature type="compositionally biased region" description="Basic and acidic residues" evidence="1">
    <location>
        <begin position="26"/>
        <end position="36"/>
    </location>
</feature>
<keyword evidence="3" id="KW-1185">Reference proteome</keyword>
<evidence type="ECO:0000313" key="2">
    <source>
        <dbReference type="EMBL" id="ELP70350.1"/>
    </source>
</evidence>
<protein>
    <submittedName>
        <fullName evidence="2">Uncharacterized protein</fullName>
    </submittedName>
</protein>
<dbReference type="Proteomes" id="UP000010931">
    <property type="component" value="Unassembled WGS sequence"/>
</dbReference>
<evidence type="ECO:0000256" key="1">
    <source>
        <dbReference type="SAM" id="MobiDB-lite"/>
    </source>
</evidence>
<dbReference type="EMBL" id="AEJB01000084">
    <property type="protein sequence ID" value="ELP70350.1"/>
    <property type="molecule type" value="Genomic_DNA"/>
</dbReference>
<dbReference type="AlphaFoldDB" id="L7FI13"/>
<sequence>MRGGRLAMGDPSTLGLKVHRHVHELTGRAPRHDQPADRGPLVTRPASEIQDHVRSQLQRLQTQPKQPSFQHIALPGRLRIAEQREHPLIRRQPQRVVLLGQLSSSRGLSGSWQANRQEQRRHPQILSRRPSDHA</sequence>
<reference evidence="2 3" key="1">
    <citation type="journal article" date="2011" name="Plasmid">
        <title>Streptomyces turgidiscabies Car8 contains a modular pathogenicity island that shares virulence genes with other actinobacterial plant pathogens.</title>
        <authorList>
            <person name="Huguet-Tapia J.C."/>
            <person name="Badger J.H."/>
            <person name="Loria R."/>
            <person name="Pettis G.S."/>
        </authorList>
    </citation>
    <scope>NUCLEOTIDE SEQUENCE [LARGE SCALE GENOMIC DNA]</scope>
    <source>
        <strain evidence="2 3">Car8</strain>
    </source>
</reference>
<organism evidence="2 3">
    <name type="scientific">Streptomyces turgidiscabies (strain Car8)</name>
    <dbReference type="NCBI Taxonomy" id="698760"/>
    <lineage>
        <taxon>Bacteria</taxon>
        <taxon>Bacillati</taxon>
        <taxon>Actinomycetota</taxon>
        <taxon>Actinomycetes</taxon>
        <taxon>Kitasatosporales</taxon>
        <taxon>Streptomycetaceae</taxon>
        <taxon>Streptomyces</taxon>
    </lineage>
</organism>
<gene>
    <name evidence="2" type="ORF">STRTUCAR8_07002</name>
</gene>
<proteinExistence type="predicted"/>
<evidence type="ECO:0000313" key="3">
    <source>
        <dbReference type="Proteomes" id="UP000010931"/>
    </source>
</evidence>
<feature type="region of interest" description="Disordered" evidence="1">
    <location>
        <begin position="106"/>
        <end position="134"/>
    </location>
</feature>
<accession>L7FI13</accession>
<name>L7FI13_STRT8</name>
<comment type="caution">
    <text evidence="2">The sequence shown here is derived from an EMBL/GenBank/DDBJ whole genome shotgun (WGS) entry which is preliminary data.</text>
</comment>
<feature type="region of interest" description="Disordered" evidence="1">
    <location>
        <begin position="26"/>
        <end position="45"/>
    </location>
</feature>